<dbReference type="EMBL" id="DS995707">
    <property type="protein sequence ID" value="EEQ34972.1"/>
    <property type="molecule type" value="Genomic_DNA"/>
</dbReference>
<dbReference type="OMA" id="RPNWIFD"/>
<organism evidence="1 2">
    <name type="scientific">Arthroderma otae (strain ATCC MYA-4605 / CBS 113480)</name>
    <name type="common">Microsporum canis</name>
    <dbReference type="NCBI Taxonomy" id="554155"/>
    <lineage>
        <taxon>Eukaryota</taxon>
        <taxon>Fungi</taxon>
        <taxon>Dikarya</taxon>
        <taxon>Ascomycota</taxon>
        <taxon>Pezizomycotina</taxon>
        <taxon>Eurotiomycetes</taxon>
        <taxon>Eurotiomycetidae</taxon>
        <taxon>Onygenales</taxon>
        <taxon>Arthrodermataceae</taxon>
        <taxon>Microsporum</taxon>
    </lineage>
</organism>
<evidence type="ECO:0000313" key="2">
    <source>
        <dbReference type="Proteomes" id="UP000002035"/>
    </source>
</evidence>
<proteinExistence type="predicted"/>
<protein>
    <submittedName>
        <fullName evidence="1">Uncharacterized protein</fullName>
    </submittedName>
</protein>
<name>C5FXD2_ARTOC</name>
<evidence type="ECO:0000313" key="1">
    <source>
        <dbReference type="EMBL" id="EEQ34972.1"/>
    </source>
</evidence>
<keyword evidence="2" id="KW-1185">Reference proteome</keyword>
<reference evidence="2" key="1">
    <citation type="journal article" date="2012" name="MBio">
        <title>Comparative genome analysis of Trichophyton rubrum and related dermatophytes reveals candidate genes involved in infection.</title>
        <authorList>
            <person name="Martinez D.A."/>
            <person name="Oliver B.G."/>
            <person name="Graeser Y."/>
            <person name="Goldberg J.M."/>
            <person name="Li W."/>
            <person name="Martinez-Rossi N.M."/>
            <person name="Monod M."/>
            <person name="Shelest E."/>
            <person name="Barton R.C."/>
            <person name="Birch E."/>
            <person name="Brakhage A.A."/>
            <person name="Chen Z."/>
            <person name="Gurr S.J."/>
            <person name="Heiman D."/>
            <person name="Heitman J."/>
            <person name="Kosti I."/>
            <person name="Rossi A."/>
            <person name="Saif S."/>
            <person name="Samalova M."/>
            <person name="Saunders C.W."/>
            <person name="Shea T."/>
            <person name="Summerbell R.C."/>
            <person name="Xu J."/>
            <person name="Young S."/>
            <person name="Zeng Q."/>
            <person name="Birren B.W."/>
            <person name="Cuomo C.A."/>
            <person name="White T.C."/>
        </authorList>
    </citation>
    <scope>NUCLEOTIDE SEQUENCE [LARGE SCALE GENOMIC DNA]</scope>
    <source>
        <strain evidence="2">ATCC MYA-4605 / CBS 113480</strain>
    </source>
</reference>
<dbReference type="AlphaFoldDB" id="C5FXD2"/>
<dbReference type="OrthoDB" id="4200744at2759"/>
<dbReference type="HOGENOM" id="CLU_043548_0_0_1"/>
<dbReference type="GeneID" id="9226390"/>
<gene>
    <name evidence="1" type="ORF">MCYG_07791</name>
</gene>
<dbReference type="VEuPathDB" id="FungiDB:MCYG_07791"/>
<dbReference type="Proteomes" id="UP000002035">
    <property type="component" value="Unassembled WGS sequence"/>
</dbReference>
<accession>C5FXD2</accession>
<dbReference type="eggNOG" id="ENOG502SZDQ">
    <property type="taxonomic scope" value="Eukaryota"/>
</dbReference>
<dbReference type="RefSeq" id="XP_002844008.1">
    <property type="nucleotide sequence ID" value="XM_002843962.1"/>
</dbReference>
<sequence length="385" mass="43128">MLCRLLDLMEPTFLRPSTGPPSEHGAFHNPHTSPPSPDLDVAITGLPGEIWNMISRHDVGRLEFLVRLVGQLEAPGLGPLVIPDSRFDVDTVDIPGAIMRIHLVRLGGRTYISHVSDPGSSGDADTRQPYRDYQFGESKYLAVKTDGIGVVDLALDESQGRPNWIFDSHTSPFGKEMSRVRDADLHRLRLIRDSMKCRAILTTNRGGVEPYFDADSMPPGNSWINSSLRIGSWPTEQTDPSTYLAHARYISFEHAETITFYLNLIRLGITEIYVNDSQHHRGHCVRFPDLRSSRTLKVSVCRLGAGQQHPFIQFNIDGQWVPALPHSGIIIQQVVLDNVIGIWLGDTFPLEPVHIGVVRDESAPCLLPRDQMMKVPDLSMFTSRW</sequence>